<dbReference type="OrthoDB" id="5122730at2"/>
<sequence>MGFTLISLLLSLHVLGDFYLQSEKTAEYKKICYRGVIVHSVQYGIPCLLALVFVRFSLLLAVCLILSALFHWGIDSLKYWMSKRPEYSSHFSKPARIFLADQLLHLILLLLVALLYVKAAHREPMLYLYDIWNELLMLINLTPMSGIKWLLVLLVVIKPANIIFNLFFSAFNPERETAGDARQQRAGAIIGSLERILIVFFISIGQYSALGFILTAKSIARYDAIAKDRKFAEYYLIGTLVSVVLSVIAHTVVFYGI</sequence>
<evidence type="ECO:0008006" key="4">
    <source>
        <dbReference type="Google" id="ProtNLM"/>
    </source>
</evidence>
<dbReference type="Proteomes" id="UP000191554">
    <property type="component" value="Unassembled WGS sequence"/>
</dbReference>
<dbReference type="Pfam" id="PF11750">
    <property type="entry name" value="DUF3307"/>
    <property type="match status" value="1"/>
</dbReference>
<protein>
    <recommendedName>
        <fullName evidence="4">DUF3307 domain-containing protein</fullName>
    </recommendedName>
</protein>
<name>A0A1V4SGK5_RUMHU</name>
<evidence type="ECO:0000313" key="3">
    <source>
        <dbReference type="Proteomes" id="UP000191554"/>
    </source>
</evidence>
<dbReference type="RefSeq" id="WP_080066087.1">
    <property type="nucleotide sequence ID" value="NZ_MZGX01000029.1"/>
</dbReference>
<keyword evidence="1" id="KW-1133">Transmembrane helix</keyword>
<proteinExistence type="predicted"/>
<keyword evidence="1" id="KW-0472">Membrane</keyword>
<feature type="transmembrane region" description="Helical" evidence="1">
    <location>
        <begin position="234"/>
        <end position="255"/>
    </location>
</feature>
<gene>
    <name evidence="2" type="ORF">CLHUN_36780</name>
</gene>
<organism evidence="2 3">
    <name type="scientific">Ruminiclostridium hungatei</name>
    <name type="common">Clostridium hungatei</name>
    <dbReference type="NCBI Taxonomy" id="48256"/>
    <lineage>
        <taxon>Bacteria</taxon>
        <taxon>Bacillati</taxon>
        <taxon>Bacillota</taxon>
        <taxon>Clostridia</taxon>
        <taxon>Eubacteriales</taxon>
        <taxon>Oscillospiraceae</taxon>
        <taxon>Ruminiclostridium</taxon>
    </lineage>
</organism>
<dbReference type="InterPro" id="IPR021737">
    <property type="entry name" value="Phage_phiKZ_Orf197"/>
</dbReference>
<feature type="transmembrane region" description="Helical" evidence="1">
    <location>
        <begin position="48"/>
        <end position="74"/>
    </location>
</feature>
<keyword evidence="1" id="KW-0812">Transmembrane</keyword>
<dbReference type="AlphaFoldDB" id="A0A1V4SGK5"/>
<feature type="transmembrane region" description="Helical" evidence="1">
    <location>
        <begin position="147"/>
        <end position="171"/>
    </location>
</feature>
<keyword evidence="3" id="KW-1185">Reference proteome</keyword>
<accession>A0A1V4SGK5</accession>
<comment type="caution">
    <text evidence="2">The sequence shown here is derived from an EMBL/GenBank/DDBJ whole genome shotgun (WGS) entry which is preliminary data.</text>
</comment>
<feature type="transmembrane region" description="Helical" evidence="1">
    <location>
        <begin position="95"/>
        <end position="117"/>
    </location>
</feature>
<reference evidence="2 3" key="1">
    <citation type="submission" date="2017-03" db="EMBL/GenBank/DDBJ databases">
        <title>Genome sequence of Clostridium hungatei DSM 14427.</title>
        <authorList>
            <person name="Poehlein A."/>
            <person name="Daniel R."/>
        </authorList>
    </citation>
    <scope>NUCLEOTIDE SEQUENCE [LARGE SCALE GENOMIC DNA]</scope>
    <source>
        <strain evidence="2 3">DSM 14427</strain>
    </source>
</reference>
<dbReference type="EMBL" id="MZGX01000029">
    <property type="protein sequence ID" value="OPX42381.1"/>
    <property type="molecule type" value="Genomic_DNA"/>
</dbReference>
<dbReference type="STRING" id="48256.CLHUN_36780"/>
<feature type="transmembrane region" description="Helical" evidence="1">
    <location>
        <begin position="192"/>
        <end position="214"/>
    </location>
</feature>
<evidence type="ECO:0000313" key="2">
    <source>
        <dbReference type="EMBL" id="OPX42381.1"/>
    </source>
</evidence>
<evidence type="ECO:0000256" key="1">
    <source>
        <dbReference type="SAM" id="Phobius"/>
    </source>
</evidence>